<reference evidence="3 4" key="1">
    <citation type="submission" date="2023-09" db="EMBL/GenBank/DDBJ databases">
        <authorList>
            <person name="Rey-Velasco X."/>
        </authorList>
    </citation>
    <scope>NUCLEOTIDE SEQUENCE [LARGE SCALE GENOMIC DNA]</scope>
    <source>
        <strain evidence="3 4">P007</strain>
    </source>
</reference>
<feature type="region of interest" description="Disordered" evidence="1">
    <location>
        <begin position="422"/>
        <end position="445"/>
    </location>
</feature>
<evidence type="ECO:0000256" key="1">
    <source>
        <dbReference type="SAM" id="MobiDB-lite"/>
    </source>
</evidence>
<accession>A0ABU3BJD4</accession>
<name>A0ABU3BJD4_9FLAO</name>
<organism evidence="3 4">
    <name type="scientific">Croceitalea vernalis</name>
    <dbReference type="NCBI Taxonomy" id="3075599"/>
    <lineage>
        <taxon>Bacteria</taxon>
        <taxon>Pseudomonadati</taxon>
        <taxon>Bacteroidota</taxon>
        <taxon>Flavobacteriia</taxon>
        <taxon>Flavobacteriales</taxon>
        <taxon>Flavobacteriaceae</taxon>
        <taxon>Croceitalea</taxon>
    </lineage>
</organism>
<keyword evidence="4" id="KW-1185">Reference proteome</keyword>
<dbReference type="Proteomes" id="UP001250662">
    <property type="component" value="Unassembled WGS sequence"/>
</dbReference>
<dbReference type="SUPFAM" id="SSF63825">
    <property type="entry name" value="YWTD domain"/>
    <property type="match status" value="1"/>
</dbReference>
<evidence type="ECO:0000259" key="2">
    <source>
        <dbReference type="Pfam" id="PF16130"/>
    </source>
</evidence>
<gene>
    <name evidence="3" type="ORF">RM520_11530</name>
</gene>
<feature type="compositionally biased region" description="Acidic residues" evidence="1">
    <location>
        <begin position="422"/>
        <end position="443"/>
    </location>
</feature>
<evidence type="ECO:0000313" key="4">
    <source>
        <dbReference type="Proteomes" id="UP001250662"/>
    </source>
</evidence>
<dbReference type="InterPro" id="IPR031025">
    <property type="entry name" value="LruC_dom"/>
</dbReference>
<protein>
    <submittedName>
        <fullName evidence="3">LruC domain-containing protein</fullName>
    </submittedName>
</protein>
<comment type="caution">
    <text evidence="3">The sequence shown here is derived from an EMBL/GenBank/DDBJ whole genome shotgun (WGS) entry which is preliminary data.</text>
</comment>
<dbReference type="Gene3D" id="2.130.10.10">
    <property type="entry name" value="YVTN repeat-like/Quinoprotein amine dehydrogenase"/>
    <property type="match status" value="1"/>
</dbReference>
<dbReference type="RefSeq" id="WP_311388113.1">
    <property type="nucleotide sequence ID" value="NZ_JAVRHU010000003.1"/>
</dbReference>
<evidence type="ECO:0000313" key="3">
    <source>
        <dbReference type="EMBL" id="MDT0622260.1"/>
    </source>
</evidence>
<dbReference type="EMBL" id="JAVRHU010000003">
    <property type="protein sequence ID" value="MDT0622260.1"/>
    <property type="molecule type" value="Genomic_DNA"/>
</dbReference>
<dbReference type="NCBIfam" id="TIGR04456">
    <property type="entry name" value="LruC_dom"/>
    <property type="match status" value="1"/>
</dbReference>
<proteinExistence type="predicted"/>
<sequence length="695" mass="77204">MNTKSIFRFLFIPVFLLTIQSCVKDTLTETVSPEEETVVEEEEESSTNDITNLQIPEGFEFETSETVTVTINDNASNAIYTVYAYDDRQYNIEEVDIINDEGQADTAVTFESDELNQILFKGRPVNGVLEQTIMSPSYYSQVYIRRKEGNMFTSQIVDIQNGAANYIFSDATNKIRQAEIASFKHKITQSRMGAKNVEIDTLFAVNGSGQLFSINPLNGSLKELAAMPMGSYTAAIDHANMYLYSIGKNNGNPLMRYDMINDAWTTISNLGMGGPRLAFNDNDGLLYFSTRSKVYTIDPSNATVLNTWDINNLNNNSGGDLAFSADGTLFLSSFGGLYRLDLDADNVYQATRISADNLPFNPTSMTFDSNDELWLAANGSDSDLIIMDTVTGGWEYIYGPNSTSGVNLGRTVNDLTTYTVSEDIEDPDTDGDGITDSDDEYPDDPDKAFETFTPSKYGWGTLAFEDLWPYLGDYDFNDTAVNYRFVAIQNSLNEVVQLDIFFEVTSDGAGLSNAMGLELESIAPNQIESVVGNVLTEGFINVAANGTEEGQSRAVIILFDNNETMLNVATEVNVKFTTPLSVAQVGIAPFNAFLIINKERGREIHLPNRLRTSLGVNTVDVDGINQDPDGNYQTDSRLPWAINVMHNFKVPKERVPVNEAYNFFNDWASSGGNSYSDWYKDNPGYRNIIYIIDEQ</sequence>
<feature type="domain" description="DUF4842" evidence="2">
    <location>
        <begin position="493"/>
        <end position="679"/>
    </location>
</feature>
<dbReference type="InterPro" id="IPR015943">
    <property type="entry name" value="WD40/YVTN_repeat-like_dom_sf"/>
</dbReference>
<dbReference type="InterPro" id="IPR032295">
    <property type="entry name" value="DUF4842"/>
</dbReference>
<dbReference type="Pfam" id="PF16130">
    <property type="entry name" value="DUF4842"/>
    <property type="match status" value="1"/>
</dbReference>
<dbReference type="PROSITE" id="PS51257">
    <property type="entry name" value="PROKAR_LIPOPROTEIN"/>
    <property type="match status" value="1"/>
</dbReference>